<protein>
    <submittedName>
        <fullName evidence="2">Uncharacterized protein</fullName>
    </submittedName>
</protein>
<keyword evidence="3" id="KW-1185">Reference proteome</keyword>
<evidence type="ECO:0000313" key="2">
    <source>
        <dbReference type="EnsemblMetazoa" id="ACUA015685-PA"/>
    </source>
</evidence>
<accession>A0A182MDL6</accession>
<evidence type="ECO:0000313" key="3">
    <source>
        <dbReference type="Proteomes" id="UP000075883"/>
    </source>
</evidence>
<feature type="compositionally biased region" description="Polar residues" evidence="1">
    <location>
        <begin position="1"/>
        <end position="16"/>
    </location>
</feature>
<dbReference type="EMBL" id="AXCM01000202">
    <property type="status" value="NOT_ANNOTATED_CDS"/>
    <property type="molecule type" value="Genomic_DNA"/>
</dbReference>
<sequence>MIEYQQNNHYSASSNADEYRTAPSVTESPKHGTKPHIVDPVWITVTVPPPSYTPTRTDPKPHVMPPYISYVPVPQLPQPMGGQFPMYYPNMPYYPIMPYPYPNNHLCNQQTSSHSVT</sequence>
<reference evidence="2" key="2">
    <citation type="submission" date="2020-05" db="UniProtKB">
        <authorList>
            <consortium name="EnsemblMetazoa"/>
        </authorList>
    </citation>
    <scope>IDENTIFICATION</scope>
    <source>
        <strain evidence="2">A-37</strain>
    </source>
</reference>
<dbReference type="Proteomes" id="UP000075883">
    <property type="component" value="Unassembled WGS sequence"/>
</dbReference>
<feature type="region of interest" description="Disordered" evidence="1">
    <location>
        <begin position="1"/>
        <end position="36"/>
    </location>
</feature>
<reference evidence="3" key="1">
    <citation type="submission" date="2013-09" db="EMBL/GenBank/DDBJ databases">
        <title>The Genome Sequence of Anopheles culicifacies species A.</title>
        <authorList>
            <consortium name="The Broad Institute Genomics Platform"/>
            <person name="Neafsey D.E."/>
            <person name="Besansky N."/>
            <person name="Howell P."/>
            <person name="Walton C."/>
            <person name="Young S.K."/>
            <person name="Zeng Q."/>
            <person name="Gargeya S."/>
            <person name="Fitzgerald M."/>
            <person name="Haas B."/>
            <person name="Abouelleil A."/>
            <person name="Allen A.W."/>
            <person name="Alvarado L."/>
            <person name="Arachchi H.M."/>
            <person name="Berlin A.M."/>
            <person name="Chapman S.B."/>
            <person name="Gainer-Dewar J."/>
            <person name="Goldberg J."/>
            <person name="Griggs A."/>
            <person name="Gujja S."/>
            <person name="Hansen M."/>
            <person name="Howarth C."/>
            <person name="Imamovic A."/>
            <person name="Ireland A."/>
            <person name="Larimer J."/>
            <person name="McCowan C."/>
            <person name="Murphy C."/>
            <person name="Pearson M."/>
            <person name="Poon T.W."/>
            <person name="Priest M."/>
            <person name="Roberts A."/>
            <person name="Saif S."/>
            <person name="Shea T."/>
            <person name="Sisk P."/>
            <person name="Sykes S."/>
            <person name="Wortman J."/>
            <person name="Nusbaum C."/>
            <person name="Birren B."/>
        </authorList>
    </citation>
    <scope>NUCLEOTIDE SEQUENCE [LARGE SCALE GENOMIC DNA]</scope>
    <source>
        <strain evidence="3">A-37</strain>
    </source>
</reference>
<proteinExistence type="predicted"/>
<name>A0A182MDL6_9DIPT</name>
<organism evidence="2 3">
    <name type="scientific">Anopheles culicifacies</name>
    <dbReference type="NCBI Taxonomy" id="139723"/>
    <lineage>
        <taxon>Eukaryota</taxon>
        <taxon>Metazoa</taxon>
        <taxon>Ecdysozoa</taxon>
        <taxon>Arthropoda</taxon>
        <taxon>Hexapoda</taxon>
        <taxon>Insecta</taxon>
        <taxon>Pterygota</taxon>
        <taxon>Neoptera</taxon>
        <taxon>Endopterygota</taxon>
        <taxon>Diptera</taxon>
        <taxon>Nematocera</taxon>
        <taxon>Culicoidea</taxon>
        <taxon>Culicidae</taxon>
        <taxon>Anophelinae</taxon>
        <taxon>Anopheles</taxon>
        <taxon>culicifacies species complex</taxon>
    </lineage>
</organism>
<dbReference type="AlphaFoldDB" id="A0A182MDL6"/>
<evidence type="ECO:0000256" key="1">
    <source>
        <dbReference type="SAM" id="MobiDB-lite"/>
    </source>
</evidence>
<dbReference type="EnsemblMetazoa" id="ACUA015685-RA">
    <property type="protein sequence ID" value="ACUA015685-PA"/>
    <property type="gene ID" value="ACUA015685"/>
</dbReference>
<dbReference type="VEuPathDB" id="VectorBase:ACUA015685"/>